<accession>A0A0F9RH16</accession>
<dbReference type="InterPro" id="IPR016024">
    <property type="entry name" value="ARM-type_fold"/>
</dbReference>
<dbReference type="EMBL" id="LAZR01002891">
    <property type="protein sequence ID" value="KKN24316.1"/>
    <property type="molecule type" value="Genomic_DNA"/>
</dbReference>
<organism evidence="2">
    <name type="scientific">marine sediment metagenome</name>
    <dbReference type="NCBI Taxonomy" id="412755"/>
    <lineage>
        <taxon>unclassified sequences</taxon>
        <taxon>metagenomes</taxon>
        <taxon>ecological metagenomes</taxon>
    </lineage>
</organism>
<evidence type="ECO:0000313" key="2">
    <source>
        <dbReference type="EMBL" id="KKN24316.1"/>
    </source>
</evidence>
<feature type="compositionally biased region" description="Basic and acidic residues" evidence="1">
    <location>
        <begin position="19"/>
        <end position="47"/>
    </location>
</feature>
<feature type="compositionally biased region" description="Low complexity" evidence="1">
    <location>
        <begin position="9"/>
        <end position="18"/>
    </location>
</feature>
<feature type="region of interest" description="Disordered" evidence="1">
    <location>
        <begin position="1"/>
        <end position="85"/>
    </location>
</feature>
<feature type="region of interest" description="Disordered" evidence="1">
    <location>
        <begin position="661"/>
        <end position="688"/>
    </location>
</feature>
<feature type="compositionally biased region" description="Basic and acidic residues" evidence="1">
    <location>
        <begin position="69"/>
        <end position="85"/>
    </location>
</feature>
<evidence type="ECO:0000256" key="1">
    <source>
        <dbReference type="SAM" id="MobiDB-lite"/>
    </source>
</evidence>
<gene>
    <name evidence="2" type="ORF">LCGC14_0896080</name>
</gene>
<comment type="caution">
    <text evidence="2">The sequence shown here is derived from an EMBL/GenBank/DDBJ whole genome shotgun (WGS) entry which is preliminary data.</text>
</comment>
<name>A0A0F9RH16_9ZZZZ</name>
<dbReference type="SUPFAM" id="SSF48371">
    <property type="entry name" value="ARM repeat"/>
    <property type="match status" value="1"/>
</dbReference>
<feature type="compositionally biased region" description="Basic and acidic residues" evidence="1">
    <location>
        <begin position="661"/>
        <end position="681"/>
    </location>
</feature>
<dbReference type="Gene3D" id="1.25.10.10">
    <property type="entry name" value="Leucine-rich Repeat Variant"/>
    <property type="match status" value="1"/>
</dbReference>
<dbReference type="Pfam" id="PF13646">
    <property type="entry name" value="HEAT_2"/>
    <property type="match status" value="1"/>
</dbReference>
<proteinExistence type="predicted"/>
<sequence>MDPEDFKAQKNAAEQQKPQAEEEKPKADQQKPELEKEKPEQDQEKPEQVQQKPQPEQQKPQAAQQKSTVAEKKPEPEEEKPKVNPLELKKAGNVIQFFKKAFSLIKLYPPENPSVAKSVDLFSNQMGEFLNEYEELAIEVGEFSFSYKGEIVFQGEERSKSLPFLFHKDGLRELSFHKGLDKGELHEFFRVISEVADLPAEDADIVNSIWEKNFVYIRYYSLDEFLEQDIGEPAEEIGIFDKMGFGKGKVELTLDDDELFKKSLSLGIEEGREKGEGEGEGDVDGEGAGAGIMAGTTVGAISKDEIPEIGYMISESRKTPHMAELISLVFELLFCEEKDEQFAAISDVLAECHQTVLEESDFSMALSILKRIDELKEIISAKSEERAKLLGRISDNAKAPDSIDNLKKIYSGGRVTDFDTFFGYLDNLAVSAFPVVAAIWEDSRFPFSRQKALNFLKKMGKEDLNSFLSLARDRSASLTREIISILATISEKTEIAHLEDFVNHPDKAIRLDVIQALGKSGDEASNKILLRFLSDKDAEIRTAALRNLKYLKDDATLDHVKQMAHVKDFREKSKREKEAILKFLASSKSREISAFLRSILKKGKIFFPYKTNETRLCAVSALGVMATIEAADILKLGTKIRNKAIRTACKYALVNIASEEKLEEDTRKEPKEETKEEPKEDSNEEQGA</sequence>
<dbReference type="AlphaFoldDB" id="A0A0F9RH16"/>
<evidence type="ECO:0008006" key="3">
    <source>
        <dbReference type="Google" id="ProtNLM"/>
    </source>
</evidence>
<reference evidence="2" key="1">
    <citation type="journal article" date="2015" name="Nature">
        <title>Complex archaea that bridge the gap between prokaryotes and eukaryotes.</title>
        <authorList>
            <person name="Spang A."/>
            <person name="Saw J.H."/>
            <person name="Jorgensen S.L."/>
            <person name="Zaremba-Niedzwiedzka K."/>
            <person name="Martijn J."/>
            <person name="Lind A.E."/>
            <person name="van Eijk R."/>
            <person name="Schleper C."/>
            <person name="Guy L."/>
            <person name="Ettema T.J."/>
        </authorList>
    </citation>
    <scope>NUCLEOTIDE SEQUENCE</scope>
</reference>
<protein>
    <recommendedName>
        <fullName evidence="3">HEAT repeat domain-containing protein</fullName>
    </recommendedName>
</protein>
<dbReference type="InterPro" id="IPR011989">
    <property type="entry name" value="ARM-like"/>
</dbReference>
<feature type="compositionally biased region" description="Low complexity" evidence="1">
    <location>
        <begin position="48"/>
        <end position="66"/>
    </location>
</feature>